<evidence type="ECO:0000256" key="7">
    <source>
        <dbReference type="ARBA" id="ARBA00023204"/>
    </source>
</evidence>
<dbReference type="PANTHER" id="PTHR21445:SF0">
    <property type="entry name" value="APURINIC-APYRIMIDINIC ENDONUCLEASE"/>
    <property type="match status" value="1"/>
</dbReference>
<dbReference type="SUPFAM" id="SSF51658">
    <property type="entry name" value="Xylose isomerase-like"/>
    <property type="match status" value="1"/>
</dbReference>
<feature type="non-terminal residue" evidence="9">
    <location>
        <position position="1"/>
    </location>
</feature>
<dbReference type="GO" id="GO:0003677">
    <property type="term" value="F:DNA binding"/>
    <property type="evidence" value="ECO:0007669"/>
    <property type="project" value="InterPro"/>
</dbReference>
<dbReference type="EMBL" id="BARS01005153">
    <property type="protein sequence ID" value="GAF69093.1"/>
    <property type="molecule type" value="Genomic_DNA"/>
</dbReference>
<keyword evidence="4" id="KW-0227">DNA damage</keyword>
<dbReference type="GO" id="GO:0003906">
    <property type="term" value="F:DNA-(apurinic or apyrimidinic site) endonuclease activity"/>
    <property type="evidence" value="ECO:0007669"/>
    <property type="project" value="TreeGrafter"/>
</dbReference>
<comment type="caution">
    <text evidence="9">The sequence shown here is derived from an EMBL/GenBank/DDBJ whole genome shotgun (WGS) entry which is preliminary data.</text>
</comment>
<evidence type="ECO:0000256" key="6">
    <source>
        <dbReference type="ARBA" id="ARBA00022833"/>
    </source>
</evidence>
<dbReference type="PANTHER" id="PTHR21445">
    <property type="entry name" value="ENDONUCLEASE IV ENDODEOXYRIBONUCLEASE IV"/>
    <property type="match status" value="1"/>
</dbReference>
<dbReference type="Pfam" id="PF01261">
    <property type="entry name" value="AP_endonuc_2"/>
    <property type="match status" value="1"/>
</dbReference>
<gene>
    <name evidence="9" type="ORF">S01H1_10087</name>
</gene>
<keyword evidence="7" id="KW-0234">DNA repair</keyword>
<evidence type="ECO:0000313" key="9">
    <source>
        <dbReference type="EMBL" id="GAF69093.1"/>
    </source>
</evidence>
<keyword evidence="6" id="KW-0862">Zinc</keyword>
<organism evidence="9">
    <name type="scientific">marine sediment metagenome</name>
    <dbReference type="NCBI Taxonomy" id="412755"/>
    <lineage>
        <taxon>unclassified sequences</taxon>
        <taxon>metagenomes</taxon>
        <taxon>ecological metagenomes</taxon>
    </lineage>
</organism>
<evidence type="ECO:0000256" key="1">
    <source>
        <dbReference type="ARBA" id="ARBA00001947"/>
    </source>
</evidence>
<feature type="domain" description="Xylose isomerase-like TIM barrel" evidence="8">
    <location>
        <begin position="3"/>
        <end position="87"/>
    </location>
</feature>
<dbReference type="InterPro" id="IPR001719">
    <property type="entry name" value="AP_endonuc_2"/>
</dbReference>
<evidence type="ECO:0000256" key="4">
    <source>
        <dbReference type="ARBA" id="ARBA00022763"/>
    </source>
</evidence>
<dbReference type="Gene3D" id="3.20.20.150">
    <property type="entry name" value="Divalent-metal-dependent TIM barrel enzymes"/>
    <property type="match status" value="1"/>
</dbReference>
<dbReference type="PROSITE" id="PS51432">
    <property type="entry name" value="AP_NUCLEASE_F2_4"/>
    <property type="match status" value="1"/>
</dbReference>
<dbReference type="PROSITE" id="PS00731">
    <property type="entry name" value="AP_NUCLEASE_F2_3"/>
    <property type="match status" value="1"/>
</dbReference>
<dbReference type="GO" id="GO:0008270">
    <property type="term" value="F:zinc ion binding"/>
    <property type="evidence" value="ECO:0007669"/>
    <property type="project" value="InterPro"/>
</dbReference>
<protein>
    <recommendedName>
        <fullName evidence="8">Xylose isomerase-like TIM barrel domain-containing protein</fullName>
    </recommendedName>
</protein>
<evidence type="ECO:0000256" key="2">
    <source>
        <dbReference type="ARBA" id="ARBA00005340"/>
    </source>
</evidence>
<dbReference type="GO" id="GO:0006284">
    <property type="term" value="P:base-excision repair"/>
    <property type="evidence" value="ECO:0007669"/>
    <property type="project" value="TreeGrafter"/>
</dbReference>
<accession>X0RJX7</accession>
<proteinExistence type="inferred from homology"/>
<evidence type="ECO:0000256" key="5">
    <source>
        <dbReference type="ARBA" id="ARBA00022801"/>
    </source>
</evidence>
<keyword evidence="5" id="KW-0378">Hydrolase</keyword>
<reference evidence="9" key="1">
    <citation type="journal article" date="2014" name="Front. Microbiol.">
        <title>High frequency of phylogenetically diverse reductive dehalogenase-homologous genes in deep subseafloor sedimentary metagenomes.</title>
        <authorList>
            <person name="Kawai M."/>
            <person name="Futagami T."/>
            <person name="Toyoda A."/>
            <person name="Takaki Y."/>
            <person name="Nishi S."/>
            <person name="Hori S."/>
            <person name="Arai W."/>
            <person name="Tsubouchi T."/>
            <person name="Morono Y."/>
            <person name="Uchiyama I."/>
            <person name="Ito T."/>
            <person name="Fujiyama A."/>
            <person name="Inagaki F."/>
            <person name="Takami H."/>
        </authorList>
    </citation>
    <scope>NUCLEOTIDE SEQUENCE</scope>
    <source>
        <strain evidence="9">Expedition CK06-06</strain>
    </source>
</reference>
<name>X0RJX7_9ZZZZ</name>
<comment type="cofactor">
    <cofactor evidence="1">
        <name>Zn(2+)</name>
        <dbReference type="ChEBI" id="CHEBI:29105"/>
    </cofactor>
</comment>
<evidence type="ECO:0000256" key="3">
    <source>
        <dbReference type="ARBA" id="ARBA00022723"/>
    </source>
</evidence>
<keyword evidence="3" id="KW-0479">Metal-binding</keyword>
<evidence type="ECO:0000259" key="8">
    <source>
        <dbReference type="Pfam" id="PF01261"/>
    </source>
</evidence>
<dbReference type="AlphaFoldDB" id="X0RJX7"/>
<comment type="similarity">
    <text evidence="2">Belongs to the AP endonuclease 2 family.</text>
</comment>
<dbReference type="InterPro" id="IPR018246">
    <property type="entry name" value="AP_endonuc_F2_Zn_BS"/>
</dbReference>
<sequence>TVDEFEREVGLAHLVAIHANDSKCPLGGGVDRHENVGEGHIGRAGFEVIMAHPAFCDLPFLLEVPGFPKEGKKPEGPDKENVDRLKAIAAAVG</sequence>
<dbReference type="InterPro" id="IPR013022">
    <property type="entry name" value="Xyl_isomerase-like_TIM-brl"/>
</dbReference>
<dbReference type="InterPro" id="IPR036237">
    <property type="entry name" value="Xyl_isomerase-like_sf"/>
</dbReference>
<dbReference type="GO" id="GO:0008081">
    <property type="term" value="F:phosphoric diester hydrolase activity"/>
    <property type="evidence" value="ECO:0007669"/>
    <property type="project" value="TreeGrafter"/>
</dbReference>